<reference evidence="2 3" key="1">
    <citation type="submission" date="2019-05" db="EMBL/GenBank/DDBJ databases">
        <title>Culicoidintestinum kansasii gen. nov., sp. nov. from the gastrointestinal tract of the biting midge, Culicoides sonorensis.</title>
        <authorList>
            <person name="Neupane S."/>
            <person name="Ghosh A."/>
            <person name="Gunther S."/>
            <person name="Martin K."/>
            <person name="Zurek L."/>
        </authorList>
    </citation>
    <scope>NUCLEOTIDE SEQUENCE [LARGE SCALE GENOMIC DNA]</scope>
    <source>
        <strain evidence="2 3">CS-1</strain>
    </source>
</reference>
<dbReference type="Gene3D" id="3.40.50.2300">
    <property type="match status" value="2"/>
</dbReference>
<dbReference type="OrthoDB" id="9776955at2"/>
<dbReference type="PROSITE" id="PS51257">
    <property type="entry name" value="PROKAR_LIPOPROTEIN"/>
    <property type="match status" value="1"/>
</dbReference>
<keyword evidence="3" id="KW-1185">Reference proteome</keyword>
<keyword evidence="1" id="KW-0732">Signal</keyword>
<dbReference type="InParanoid" id="A0A5R8QH08"/>
<name>A0A5R8QH08_9FIRM</name>
<dbReference type="PANTHER" id="PTHR35271:SF1">
    <property type="entry name" value="ABC TRANSPORTER, SUBSTRATE-BINDING LIPOPROTEIN"/>
    <property type="match status" value="1"/>
</dbReference>
<proteinExistence type="predicted"/>
<dbReference type="Proteomes" id="UP000306912">
    <property type="component" value="Unassembled WGS sequence"/>
</dbReference>
<evidence type="ECO:0000313" key="2">
    <source>
        <dbReference type="EMBL" id="TLG77262.1"/>
    </source>
</evidence>
<organism evidence="2 3">
    <name type="scientific">Culicoidibacter larvae</name>
    <dbReference type="NCBI Taxonomy" id="2579976"/>
    <lineage>
        <taxon>Bacteria</taxon>
        <taxon>Bacillati</taxon>
        <taxon>Bacillota</taxon>
        <taxon>Culicoidibacteria</taxon>
        <taxon>Culicoidibacterales</taxon>
        <taxon>Culicoidibacteraceae</taxon>
        <taxon>Culicoidibacter</taxon>
    </lineage>
</organism>
<dbReference type="RefSeq" id="WP_138189870.1">
    <property type="nucleotide sequence ID" value="NZ_VBWP01000001.1"/>
</dbReference>
<dbReference type="Pfam" id="PF04392">
    <property type="entry name" value="ABC_sub_bind"/>
    <property type="match status" value="1"/>
</dbReference>
<dbReference type="InterPro" id="IPR028082">
    <property type="entry name" value="Peripla_BP_I"/>
</dbReference>
<protein>
    <submittedName>
        <fullName evidence="2">ABC transporter substrate-binding protein</fullName>
    </submittedName>
</protein>
<gene>
    <name evidence="2" type="ORF">FEZ08_01200</name>
</gene>
<feature type="chain" id="PRO_5039649254" evidence="1">
    <location>
        <begin position="20"/>
        <end position="320"/>
    </location>
</feature>
<accession>A0A5R8QH08</accession>
<feature type="signal peptide" evidence="1">
    <location>
        <begin position="1"/>
        <end position="19"/>
    </location>
</feature>
<dbReference type="CDD" id="cd06325">
    <property type="entry name" value="PBP1_ABC_unchar_transporter"/>
    <property type="match status" value="1"/>
</dbReference>
<comment type="caution">
    <text evidence="2">The sequence shown here is derived from an EMBL/GenBank/DDBJ whole genome shotgun (WGS) entry which is preliminary data.</text>
</comment>
<sequence>MKKLLSIGAIILLTASALAGCAGGNTASDGTVRIGILQLISHPSLDAAREGFLEALAEAGYVEGENLEIDYQNAQGDQANLKSMSERLTKNNDLVLAIATPAAQALVNEGKDVPIMITAVTDPVDAGLVQSMEAPGGTVSGTSDMVPIEKQAALLMSIVPNAKTVGILYNSSETNSQIQADLAKTALEAAGVTVKELTVTSTNDVQQVTETLAKQVDAIYIPTDNTLASSMPTVASVVEKYNVPVIPGSTDQVETGGLATFGINYHDLGKQTGEMAVKVLKGEATPATMPVETSQKLQLVINRETAEKIGIDPDSIVAPN</sequence>
<dbReference type="SUPFAM" id="SSF53822">
    <property type="entry name" value="Periplasmic binding protein-like I"/>
    <property type="match status" value="1"/>
</dbReference>
<dbReference type="EMBL" id="VBWP01000001">
    <property type="protein sequence ID" value="TLG77262.1"/>
    <property type="molecule type" value="Genomic_DNA"/>
</dbReference>
<dbReference type="InterPro" id="IPR007487">
    <property type="entry name" value="ABC_transpt-TYRBP-like"/>
</dbReference>
<evidence type="ECO:0000256" key="1">
    <source>
        <dbReference type="SAM" id="SignalP"/>
    </source>
</evidence>
<dbReference type="AlphaFoldDB" id="A0A5R8QH08"/>
<dbReference type="PANTHER" id="PTHR35271">
    <property type="entry name" value="ABC TRANSPORTER, SUBSTRATE-BINDING LIPOPROTEIN-RELATED"/>
    <property type="match status" value="1"/>
</dbReference>
<evidence type="ECO:0000313" key="3">
    <source>
        <dbReference type="Proteomes" id="UP000306912"/>
    </source>
</evidence>